<dbReference type="Proteomes" id="UP000236731">
    <property type="component" value="Unassembled WGS sequence"/>
</dbReference>
<evidence type="ECO:0008006" key="3">
    <source>
        <dbReference type="Google" id="ProtNLM"/>
    </source>
</evidence>
<proteinExistence type="predicted"/>
<dbReference type="RefSeq" id="WP_146060665.1">
    <property type="nucleotide sequence ID" value="NZ_CP049246.1"/>
</dbReference>
<gene>
    <name evidence="1" type="ORF">SAMN05421877_1131</name>
</gene>
<evidence type="ECO:0000313" key="1">
    <source>
        <dbReference type="EMBL" id="SEG67330.1"/>
    </source>
</evidence>
<reference evidence="2" key="1">
    <citation type="submission" date="2016-10" db="EMBL/GenBank/DDBJ databases">
        <authorList>
            <person name="Varghese N."/>
            <person name="Submissions S."/>
        </authorList>
    </citation>
    <scope>NUCLEOTIDE SEQUENCE [LARGE SCALE GENOMIC DNA]</scope>
    <source>
        <strain evidence="2">DSM 22361</strain>
    </source>
</reference>
<name>A0A1H6C2U8_9SPHI</name>
<sequence>MIKRTLPLFIACLALIGCDKDDTKNVSPCDLAMKELFKDDLQCTIDGETGYNLSKSNYEGKTIYYPTPISGCENCLHEPPKFGYTCEKEKIEIEDYRKLTAVALVYDSCKKAFVD</sequence>
<organism evidence="1 2">
    <name type="scientific">Sphingobacterium lactis</name>
    <dbReference type="NCBI Taxonomy" id="797291"/>
    <lineage>
        <taxon>Bacteria</taxon>
        <taxon>Pseudomonadati</taxon>
        <taxon>Bacteroidota</taxon>
        <taxon>Sphingobacteriia</taxon>
        <taxon>Sphingobacteriales</taxon>
        <taxon>Sphingobacteriaceae</taxon>
        <taxon>Sphingobacterium</taxon>
    </lineage>
</organism>
<dbReference type="EMBL" id="FNUT01000013">
    <property type="protein sequence ID" value="SEG67330.1"/>
    <property type="molecule type" value="Genomic_DNA"/>
</dbReference>
<evidence type="ECO:0000313" key="2">
    <source>
        <dbReference type="Proteomes" id="UP000236731"/>
    </source>
</evidence>
<dbReference type="AlphaFoldDB" id="A0A1H6C2U8"/>
<dbReference type="PROSITE" id="PS51257">
    <property type="entry name" value="PROKAR_LIPOPROTEIN"/>
    <property type="match status" value="1"/>
</dbReference>
<protein>
    <recommendedName>
        <fullName evidence="3">Lipoprotein</fullName>
    </recommendedName>
</protein>
<accession>A0A1H6C2U8</accession>
<dbReference type="OrthoDB" id="710984at2"/>
<keyword evidence="2" id="KW-1185">Reference proteome</keyword>